<feature type="non-terminal residue" evidence="1">
    <location>
        <position position="1"/>
    </location>
</feature>
<sequence length="366" mass="40567">SALGVAKGTAWNTANRQMESRFGGVSYRSVAAGIKEAKERSDQESMAPGRAKASEATERLVTKAQWLPGLKTVGQGWGKLDPRNLRVGLSHRGNPLMSAKDQERARVNQRSKEYEDVKDFITTEDVFKGVEAPTNANINEQIARMQARARKHYKIDDKEDIERLKANMRSAGKSEDEIDRAERSIRRSTNNLGCIKNDEDAQAILRRQNITLTPAQQVQIKANEINTAAGQGAFLDSTDDASSENNITKMIVCLRKIVTELQIERDPTNVTQAKKAVKYYENGLSKNKPVIKLPNLPSNQIIIDKLSATIPKDQLGYFIDKGSAGMRQAYNYYASASRRDKVGITNSLNANGEAMVSGYNSFAPKK</sequence>
<gene>
    <name evidence="1" type="ORF">COS38_02850</name>
</gene>
<dbReference type="AlphaFoldDB" id="A0A2M7CHS5"/>
<protein>
    <submittedName>
        <fullName evidence="1">Uncharacterized protein</fullName>
    </submittedName>
</protein>
<dbReference type="Proteomes" id="UP000229966">
    <property type="component" value="Unassembled WGS sequence"/>
</dbReference>
<name>A0A2M7CHS5_9BACT</name>
<evidence type="ECO:0000313" key="1">
    <source>
        <dbReference type="EMBL" id="PIV25202.1"/>
    </source>
</evidence>
<dbReference type="EMBL" id="PEUM01000081">
    <property type="protein sequence ID" value="PIV25202.1"/>
    <property type="molecule type" value="Genomic_DNA"/>
</dbReference>
<reference evidence="2" key="1">
    <citation type="submission" date="2017-09" db="EMBL/GenBank/DDBJ databases">
        <title>Depth-based differentiation of microbial function through sediment-hosted aquifers and enrichment of novel symbionts in the deep terrestrial subsurface.</title>
        <authorList>
            <person name="Probst A.J."/>
            <person name="Ladd B."/>
            <person name="Jarett J.K."/>
            <person name="Geller-Mcgrath D.E."/>
            <person name="Sieber C.M.K."/>
            <person name="Emerson J.B."/>
            <person name="Anantharaman K."/>
            <person name="Thomas B.C."/>
            <person name="Malmstrom R."/>
            <person name="Stieglmeier M."/>
            <person name="Klingl A."/>
            <person name="Woyke T."/>
            <person name="Ryan C.M."/>
            <person name="Banfield J.F."/>
        </authorList>
    </citation>
    <scope>NUCLEOTIDE SEQUENCE [LARGE SCALE GENOMIC DNA]</scope>
</reference>
<organism evidence="1 2">
    <name type="scientific">Candidatus Berkelbacteria bacterium CG03_land_8_20_14_0_80_40_36</name>
    <dbReference type="NCBI Taxonomy" id="1974509"/>
    <lineage>
        <taxon>Bacteria</taxon>
        <taxon>Candidatus Berkelbacteria</taxon>
    </lineage>
</organism>
<evidence type="ECO:0000313" key="2">
    <source>
        <dbReference type="Proteomes" id="UP000229966"/>
    </source>
</evidence>
<proteinExistence type="predicted"/>
<accession>A0A2M7CHS5</accession>
<comment type="caution">
    <text evidence="1">The sequence shown here is derived from an EMBL/GenBank/DDBJ whole genome shotgun (WGS) entry which is preliminary data.</text>
</comment>